<organism evidence="1 2">
    <name type="scientific">Methylomonas rosea</name>
    <dbReference type="NCBI Taxonomy" id="2952227"/>
    <lineage>
        <taxon>Bacteria</taxon>
        <taxon>Pseudomonadati</taxon>
        <taxon>Pseudomonadota</taxon>
        <taxon>Gammaproteobacteria</taxon>
        <taxon>Methylococcales</taxon>
        <taxon>Methylococcaceae</taxon>
        <taxon>Methylomonas</taxon>
    </lineage>
</organism>
<dbReference type="RefSeq" id="WP_256606970.1">
    <property type="nucleotide sequence ID" value="NZ_JANIBL010000029.1"/>
</dbReference>
<reference evidence="1 2" key="1">
    <citation type="submission" date="2022-07" db="EMBL/GenBank/DDBJ databases">
        <title>Methylomonas rivi sp. nov., Methylomonas rosea sp. nov., Methylomonas aureus sp. nov. and Methylomonas subterranea sp. nov., four novel methanotrophs isolated from a freshwater creek and the deep terrestrial subsurface.</title>
        <authorList>
            <person name="Abin C."/>
            <person name="Sankaranarayanan K."/>
            <person name="Garner C."/>
            <person name="Sindelar R."/>
            <person name="Kotary K."/>
            <person name="Garner R."/>
            <person name="Barclay S."/>
            <person name="Lawson P."/>
            <person name="Krumholz L."/>
        </authorList>
    </citation>
    <scope>NUCLEOTIDE SEQUENCE [LARGE SCALE GENOMIC DNA]</scope>
    <source>
        <strain evidence="1 2">WSC-7</strain>
    </source>
</reference>
<proteinExistence type="predicted"/>
<dbReference type="EMBL" id="JANIBL010000029">
    <property type="protein sequence ID" value="MCQ8117896.1"/>
    <property type="molecule type" value="Genomic_DNA"/>
</dbReference>
<sequence length="324" mass="36563">MPIHPTKLLKTLALFDSPLRDNAQANINPAIFPWVKKLWFAMYVLTQYGRLSYFCDKNKPGDINMGTLRTYDISQVKTLVTTAWVQVVEQVISSKIIPVSQTFDPISEDSQALVSSKNHKQAFHKFKVAFRSDTRPPSDITASGMQALYQLPKDKLNQIMLALPNFDEYIADTPVTQGMCINKQNQDFFNETGVCVSRTLQGATKFPTPGDPRVSYIYAVGVDNCLDTEAYQRLKGGTAPWRPGEKAVKIIPPSKILAHTSFIHSDYNEGADGRDQMWFKYTITAPWTYTQHITSDQKSYISGELDGKINVKQTYLRGEDFVVL</sequence>
<keyword evidence="2" id="KW-1185">Reference proteome</keyword>
<evidence type="ECO:0000313" key="1">
    <source>
        <dbReference type="EMBL" id="MCQ8117896.1"/>
    </source>
</evidence>
<dbReference type="Proteomes" id="UP001524570">
    <property type="component" value="Unassembled WGS sequence"/>
</dbReference>
<gene>
    <name evidence="1" type="ORF">NP589_10710</name>
</gene>
<accession>A0ABT1TSZ3</accession>
<protein>
    <submittedName>
        <fullName evidence="1">Uncharacterized protein</fullName>
    </submittedName>
</protein>
<evidence type="ECO:0000313" key="2">
    <source>
        <dbReference type="Proteomes" id="UP001524570"/>
    </source>
</evidence>
<name>A0ABT1TSZ3_9GAMM</name>
<comment type="caution">
    <text evidence="1">The sequence shown here is derived from an EMBL/GenBank/DDBJ whole genome shotgun (WGS) entry which is preliminary data.</text>
</comment>